<dbReference type="KEGG" id="lmd:METH_12840"/>
<dbReference type="EMBL" id="CP006773">
    <property type="protein sequence ID" value="AHD03126.1"/>
    <property type="molecule type" value="Genomic_DNA"/>
</dbReference>
<name>V9VWI3_9RHOB</name>
<reference evidence="1 2" key="1">
    <citation type="submission" date="2013-09" db="EMBL/GenBank/DDBJ databases">
        <authorList>
            <consortium name="DOE Joint Genome Institute"/>
            <person name="Klenk H.-P."/>
            <person name="Huntemann M."/>
            <person name="Han J."/>
            <person name="Chen A."/>
            <person name="Kyrpides N."/>
            <person name="Mavromatis K."/>
            <person name="Markowitz V."/>
            <person name="Palaniappan K."/>
            <person name="Ivanova N."/>
            <person name="Schaumberg A."/>
            <person name="Pati A."/>
            <person name="Liolios K."/>
            <person name="Nordberg H.P."/>
            <person name="Cantor M.N."/>
            <person name="Hua S.X."/>
            <person name="Woyke T."/>
        </authorList>
    </citation>
    <scope>NUCLEOTIDE SEQUENCE [LARGE SCALE GENOMIC DNA]</scope>
    <source>
        <strain evidence="1 2">DSM 14336</strain>
    </source>
</reference>
<sequence length="176" mass="19857">MTSLIEISGNRIQAIATGHLTPKPGLAWELTGGDIEAIKECIELSVGREKTYLKQIPLLYQALMSRWADQSPEDLYSMRSLPIGGMWRVQFLFYSIEDWLVLKVLCEALMDYARGGKLTATFEDLDENILKGMGWINNGSSKFSGGILLISNPQFKEFVDSREGVRIVRPEKPVWT</sequence>
<dbReference type="HOGENOM" id="CLU_1523342_0_0_5"/>
<proteinExistence type="predicted"/>
<keyword evidence="2" id="KW-1185">Reference proteome</keyword>
<organism evidence="1 2">
    <name type="scientific">Leisingera methylohalidivorans DSM 14336</name>
    <dbReference type="NCBI Taxonomy" id="999552"/>
    <lineage>
        <taxon>Bacteria</taxon>
        <taxon>Pseudomonadati</taxon>
        <taxon>Pseudomonadota</taxon>
        <taxon>Alphaproteobacteria</taxon>
        <taxon>Rhodobacterales</taxon>
        <taxon>Roseobacteraceae</taxon>
        <taxon>Leisingera</taxon>
    </lineage>
</organism>
<evidence type="ECO:0000313" key="2">
    <source>
        <dbReference type="Proteomes" id="UP000018780"/>
    </source>
</evidence>
<evidence type="ECO:0000313" key="1">
    <source>
        <dbReference type="EMBL" id="AHD03126.1"/>
    </source>
</evidence>
<dbReference type="Proteomes" id="UP000018780">
    <property type="component" value="Chromosome"/>
</dbReference>
<dbReference type="AlphaFoldDB" id="V9VWI3"/>
<accession>V9VWI3</accession>
<protein>
    <submittedName>
        <fullName evidence="1">Uncharacterized protein</fullName>
    </submittedName>
</protein>
<gene>
    <name evidence="1" type="ORF">METH_12840</name>
</gene>